<dbReference type="GeneID" id="301685468"/>
<evidence type="ECO:0000313" key="4">
    <source>
        <dbReference type="Proteomes" id="UP000326169"/>
    </source>
</evidence>
<dbReference type="EMBL" id="BIMW01000233">
    <property type="protein sequence ID" value="GCE96689.1"/>
    <property type="molecule type" value="Genomic_DNA"/>
</dbReference>
<feature type="region of interest" description="Disordered" evidence="1">
    <location>
        <begin position="58"/>
        <end position="84"/>
    </location>
</feature>
<proteinExistence type="predicted"/>
<evidence type="ECO:0000313" key="3">
    <source>
        <dbReference type="EMBL" id="GCE96689.1"/>
    </source>
</evidence>
<keyword evidence="4" id="KW-1185">Reference proteome</keyword>
<sequence length="84" mass="9487">MNLVIVELGLIIVAIILSTFITHTGNLIIENRLDGIQNSLNYLIRYVNDSMASIVGKKQLEDKKQSPPLPINRDDIDDDGWRKP</sequence>
<organism evidence="3 4">
    <name type="scientific">Limnospira platensis NIES-46</name>
    <dbReference type="NCBI Taxonomy" id="1236695"/>
    <lineage>
        <taxon>Bacteria</taxon>
        <taxon>Bacillati</taxon>
        <taxon>Cyanobacteriota</taxon>
        <taxon>Cyanophyceae</taxon>
        <taxon>Oscillatoriophycideae</taxon>
        <taxon>Oscillatoriales</taxon>
        <taxon>Sirenicapillariaceae</taxon>
        <taxon>Limnospira</taxon>
    </lineage>
</organism>
<dbReference type="RefSeq" id="WP_014274633.1">
    <property type="nucleotide sequence ID" value="NZ_BIMW01000233.1"/>
</dbReference>
<feature type="transmembrane region" description="Helical" evidence="2">
    <location>
        <begin position="6"/>
        <end position="29"/>
    </location>
</feature>
<name>A0A5M3TGB8_LIMPL</name>
<protein>
    <submittedName>
        <fullName evidence="3">Uncharacterized protein</fullName>
    </submittedName>
</protein>
<keyword evidence="2" id="KW-1133">Transmembrane helix</keyword>
<comment type="caution">
    <text evidence="3">The sequence shown here is derived from an EMBL/GenBank/DDBJ whole genome shotgun (WGS) entry which is preliminary data.</text>
</comment>
<accession>A0A5M3TGB8</accession>
<keyword evidence="2" id="KW-0472">Membrane</keyword>
<evidence type="ECO:0000256" key="1">
    <source>
        <dbReference type="SAM" id="MobiDB-lite"/>
    </source>
</evidence>
<gene>
    <name evidence="3" type="ORF">NIES46_47610</name>
</gene>
<dbReference type="Proteomes" id="UP000326169">
    <property type="component" value="Unassembled WGS sequence"/>
</dbReference>
<reference evidence="3 4" key="1">
    <citation type="journal article" date="2019" name="J Genomics">
        <title>The Draft Genome of a Hydrogen-producing Cyanobacterium, Arthrospira platensis NIES-46.</title>
        <authorList>
            <person name="Suzuki S."/>
            <person name="Yamaguchi H."/>
            <person name="Kawachi M."/>
        </authorList>
    </citation>
    <scope>NUCLEOTIDE SEQUENCE [LARGE SCALE GENOMIC DNA]</scope>
    <source>
        <strain evidence="3 4">NIES-46</strain>
    </source>
</reference>
<evidence type="ECO:0000256" key="2">
    <source>
        <dbReference type="SAM" id="Phobius"/>
    </source>
</evidence>
<keyword evidence="2" id="KW-0812">Transmembrane</keyword>